<comment type="caution">
    <text evidence="8">The sequence shown here is derived from an EMBL/GenBank/DDBJ whole genome shotgun (WGS) entry which is preliminary data.</text>
</comment>
<keyword evidence="2 5" id="KW-0645">Protease</keyword>
<dbReference type="PRINTS" id="PR00723">
    <property type="entry name" value="SUBTILISIN"/>
</dbReference>
<dbReference type="SUPFAM" id="SSF52743">
    <property type="entry name" value="Subtilisin-like"/>
    <property type="match status" value="1"/>
</dbReference>
<evidence type="ECO:0000256" key="1">
    <source>
        <dbReference type="ARBA" id="ARBA00011073"/>
    </source>
</evidence>
<feature type="active site" description="Charge relay system" evidence="5">
    <location>
        <position position="182"/>
    </location>
</feature>
<accession>A0A1F5TPH1</accession>
<dbReference type="InterPro" id="IPR034204">
    <property type="entry name" value="PfSUB1-like_cat_dom"/>
</dbReference>
<dbReference type="EMBL" id="MFGO01000018">
    <property type="protein sequence ID" value="OGF40902.1"/>
    <property type="molecule type" value="Genomic_DNA"/>
</dbReference>
<dbReference type="GO" id="GO:0006508">
    <property type="term" value="P:proteolysis"/>
    <property type="evidence" value="ECO:0007669"/>
    <property type="project" value="UniProtKB-KW"/>
</dbReference>
<dbReference type="Pfam" id="PF00082">
    <property type="entry name" value="Peptidase_S8"/>
    <property type="match status" value="1"/>
</dbReference>
<dbReference type="AlphaFoldDB" id="A0A1F5TPH1"/>
<dbReference type="InterPro" id="IPR015500">
    <property type="entry name" value="Peptidase_S8_subtilisin-rel"/>
</dbReference>
<dbReference type="Gene3D" id="3.40.50.200">
    <property type="entry name" value="Peptidase S8/S53 domain"/>
    <property type="match status" value="1"/>
</dbReference>
<dbReference type="GO" id="GO:0004252">
    <property type="term" value="F:serine-type endopeptidase activity"/>
    <property type="evidence" value="ECO:0007669"/>
    <property type="project" value="UniProtKB-UniRule"/>
</dbReference>
<dbReference type="PROSITE" id="PS00136">
    <property type="entry name" value="SUBTILASE_ASP"/>
    <property type="match status" value="1"/>
</dbReference>
<evidence type="ECO:0000259" key="7">
    <source>
        <dbReference type="Pfam" id="PF00082"/>
    </source>
</evidence>
<dbReference type="PANTHER" id="PTHR43399:SF4">
    <property type="entry name" value="CELL WALL-ASSOCIATED PROTEASE"/>
    <property type="match status" value="1"/>
</dbReference>
<keyword evidence="3 5" id="KW-0378">Hydrolase</keyword>
<feature type="active site" description="Charge relay system" evidence="5">
    <location>
        <position position="118"/>
    </location>
</feature>
<evidence type="ECO:0000256" key="5">
    <source>
        <dbReference type="PROSITE-ProRule" id="PRU01240"/>
    </source>
</evidence>
<dbReference type="PROSITE" id="PS51892">
    <property type="entry name" value="SUBTILASE"/>
    <property type="match status" value="1"/>
</dbReference>
<dbReference type="SUPFAM" id="SSF69318">
    <property type="entry name" value="Integrin alpha N-terminal domain"/>
    <property type="match status" value="2"/>
</dbReference>
<dbReference type="PROSITE" id="PS00137">
    <property type="entry name" value="SUBTILASE_HIS"/>
    <property type="match status" value="1"/>
</dbReference>
<dbReference type="InterPro" id="IPR051048">
    <property type="entry name" value="Peptidase_S8/S53_subtilisin"/>
</dbReference>
<feature type="active site" description="Charge relay system" evidence="5">
    <location>
        <position position="365"/>
    </location>
</feature>
<evidence type="ECO:0000256" key="6">
    <source>
        <dbReference type="RuleBase" id="RU003355"/>
    </source>
</evidence>
<organism evidence="8 9">
    <name type="scientific">Candidatus Falkowbacteria bacterium RIFOXYD2_FULL_34_120</name>
    <dbReference type="NCBI Taxonomy" id="1798007"/>
    <lineage>
        <taxon>Bacteria</taxon>
        <taxon>Candidatus Falkowiibacteriota</taxon>
    </lineage>
</organism>
<dbReference type="CDD" id="cd07473">
    <property type="entry name" value="Peptidases_S8_Subtilisin_like"/>
    <property type="match status" value="1"/>
</dbReference>
<sequence>MKKFLFLVLFLIFGWFLYMPGLACAFSNETTNEILIKYKEKENIEVIKIKDKENYQDLLDYYNSKECVEYAEPNFIYRAAIIPSDSYFNNQWYLKKIKAPEAWNTVRESSGVVIAIIDTGVQIDHPDLRDNIWKNKKEIPDNGIDDDRNGFIDDVFGWDFVNNLADPRPKFKEGYTQDGIIHGTVVAGIAAASGNNASGITGVSWNTKIIPLKALNDKGEGDTKDIIKAIDYAILNGADIINFSFVGFGFSKSLETAIRRAYKAGVVMVAAAGNEENEEKQGYFLDEVPMYPVCHDGNYRENMVIGVAATDALDQKAKFSGYGFKCIDISAPGVSIFSTSVYSPNQYFKEMPFDKYHDGYWSGTSMAVPMVSATISLVEALNPSLSIKEVVDIVINNSDNINRLNPDFLGRLGKGRLNVFNSALEAEKRLKKYSVDILFAPYSKKESNIFIADKKGNIKSSFFAYDENFTGGVNMVSGDVDGDSINEIITGAGVGSVSYVKIFDVNGVFKKQFLAYRPEFRGGVKVAIGDMDGDGINEIITGPGAGGGPHIRIFNEKGELEGQFFAYNKDFEGGVNIASGDVDGDGIDEIITGPGEGGGAHVRIFRKNGHLDGEFFAYDKNFRGGVNVAVGSINGKTRNHKSEIITAPGKGGGPHVKIFDNHAKVLIQFFAFKEKFKGGVNISAVDMDYDGIDEIIAGAGPGGAPHVRVFNKNGKIISSFYAWSEDFDGGVNVSSIKY</sequence>
<reference evidence="8 9" key="1">
    <citation type="journal article" date="2016" name="Nat. Commun.">
        <title>Thousands of microbial genomes shed light on interconnected biogeochemical processes in an aquifer system.</title>
        <authorList>
            <person name="Anantharaman K."/>
            <person name="Brown C.T."/>
            <person name="Hug L.A."/>
            <person name="Sharon I."/>
            <person name="Castelle C.J."/>
            <person name="Probst A.J."/>
            <person name="Thomas B.C."/>
            <person name="Singh A."/>
            <person name="Wilkins M.J."/>
            <person name="Karaoz U."/>
            <person name="Brodie E.L."/>
            <person name="Williams K.H."/>
            <person name="Hubbard S.S."/>
            <person name="Banfield J.F."/>
        </authorList>
    </citation>
    <scope>NUCLEOTIDE SEQUENCE [LARGE SCALE GENOMIC DNA]</scope>
</reference>
<dbReference type="InterPro" id="IPR023828">
    <property type="entry name" value="Peptidase_S8_Ser-AS"/>
</dbReference>
<gene>
    <name evidence="8" type="ORF">A2531_04010</name>
</gene>
<dbReference type="Proteomes" id="UP000177579">
    <property type="component" value="Unassembled WGS sequence"/>
</dbReference>
<keyword evidence="4 5" id="KW-0720">Serine protease</keyword>
<proteinExistence type="inferred from homology"/>
<dbReference type="PROSITE" id="PS00138">
    <property type="entry name" value="SUBTILASE_SER"/>
    <property type="match status" value="1"/>
</dbReference>
<dbReference type="InterPro" id="IPR036852">
    <property type="entry name" value="Peptidase_S8/S53_dom_sf"/>
</dbReference>
<protein>
    <recommendedName>
        <fullName evidence="7">Peptidase S8/S53 domain-containing protein</fullName>
    </recommendedName>
</protein>
<dbReference type="InterPro" id="IPR028994">
    <property type="entry name" value="Integrin_alpha_N"/>
</dbReference>
<evidence type="ECO:0000313" key="8">
    <source>
        <dbReference type="EMBL" id="OGF40902.1"/>
    </source>
</evidence>
<dbReference type="InterPro" id="IPR000209">
    <property type="entry name" value="Peptidase_S8/S53_dom"/>
</dbReference>
<dbReference type="InterPro" id="IPR023827">
    <property type="entry name" value="Peptidase_S8_Asp-AS"/>
</dbReference>
<comment type="similarity">
    <text evidence="1 5 6">Belongs to the peptidase S8 family.</text>
</comment>
<evidence type="ECO:0000313" key="9">
    <source>
        <dbReference type="Proteomes" id="UP000177579"/>
    </source>
</evidence>
<evidence type="ECO:0000256" key="2">
    <source>
        <dbReference type="ARBA" id="ARBA00022670"/>
    </source>
</evidence>
<feature type="domain" description="Peptidase S8/S53" evidence="7">
    <location>
        <begin position="110"/>
        <end position="407"/>
    </location>
</feature>
<name>A0A1F5TPH1_9BACT</name>
<evidence type="ECO:0000256" key="3">
    <source>
        <dbReference type="ARBA" id="ARBA00022801"/>
    </source>
</evidence>
<dbReference type="PANTHER" id="PTHR43399">
    <property type="entry name" value="SUBTILISIN-RELATED"/>
    <property type="match status" value="1"/>
</dbReference>
<dbReference type="InterPro" id="IPR022398">
    <property type="entry name" value="Peptidase_S8_His-AS"/>
</dbReference>
<dbReference type="Gene3D" id="2.130.10.130">
    <property type="entry name" value="Integrin alpha, N-terminal"/>
    <property type="match status" value="1"/>
</dbReference>
<evidence type="ECO:0000256" key="4">
    <source>
        <dbReference type="ARBA" id="ARBA00022825"/>
    </source>
</evidence>